<dbReference type="PANTHER" id="PTHR37767:SF1">
    <property type="entry name" value="HYDROXYPROLINE-RICH GLYCOPROTEIN FAMILY PROTEIN"/>
    <property type="match status" value="1"/>
</dbReference>
<dbReference type="Pfam" id="PF05097">
    <property type="entry name" value="DUF688"/>
    <property type="match status" value="1"/>
</dbReference>
<dbReference type="EMBL" id="JAUIZM010000002">
    <property type="protein sequence ID" value="KAK1399619.1"/>
    <property type="molecule type" value="Genomic_DNA"/>
</dbReference>
<organism evidence="1 2">
    <name type="scientific">Heracleum sosnowskyi</name>
    <dbReference type="NCBI Taxonomy" id="360622"/>
    <lineage>
        <taxon>Eukaryota</taxon>
        <taxon>Viridiplantae</taxon>
        <taxon>Streptophyta</taxon>
        <taxon>Embryophyta</taxon>
        <taxon>Tracheophyta</taxon>
        <taxon>Spermatophyta</taxon>
        <taxon>Magnoliopsida</taxon>
        <taxon>eudicotyledons</taxon>
        <taxon>Gunneridae</taxon>
        <taxon>Pentapetalae</taxon>
        <taxon>asterids</taxon>
        <taxon>campanulids</taxon>
        <taxon>Apiales</taxon>
        <taxon>Apiaceae</taxon>
        <taxon>Apioideae</taxon>
        <taxon>apioid superclade</taxon>
        <taxon>Tordylieae</taxon>
        <taxon>Tordyliinae</taxon>
        <taxon>Heracleum</taxon>
    </lineage>
</organism>
<name>A0AAD8N7J5_9APIA</name>
<accession>A0AAD8N7J5</accession>
<protein>
    <recommendedName>
        <fullName evidence="3">Hydroxyproline-rich glycoprotein family protein</fullName>
    </recommendedName>
</protein>
<evidence type="ECO:0000313" key="2">
    <source>
        <dbReference type="Proteomes" id="UP001237642"/>
    </source>
</evidence>
<evidence type="ECO:0000313" key="1">
    <source>
        <dbReference type="EMBL" id="KAK1399619.1"/>
    </source>
</evidence>
<comment type="caution">
    <text evidence="1">The sequence shown here is derived from an EMBL/GenBank/DDBJ whole genome shotgun (WGS) entry which is preliminary data.</text>
</comment>
<dbReference type="AlphaFoldDB" id="A0AAD8N7J5"/>
<evidence type="ECO:0008006" key="3">
    <source>
        <dbReference type="Google" id="ProtNLM"/>
    </source>
</evidence>
<reference evidence="1" key="2">
    <citation type="submission" date="2023-05" db="EMBL/GenBank/DDBJ databases">
        <authorList>
            <person name="Schelkunov M.I."/>
        </authorList>
    </citation>
    <scope>NUCLEOTIDE SEQUENCE</scope>
    <source>
        <strain evidence="1">Hsosn_3</strain>
        <tissue evidence="1">Leaf</tissue>
    </source>
</reference>
<gene>
    <name evidence="1" type="ORF">POM88_009482</name>
</gene>
<proteinExistence type="predicted"/>
<keyword evidence="2" id="KW-1185">Reference proteome</keyword>
<dbReference type="PANTHER" id="PTHR37767">
    <property type="entry name" value="HYDROXYPROLINE-RICH GLYCOPROTEIN FAMILY PROTEIN"/>
    <property type="match status" value="1"/>
</dbReference>
<reference evidence="1" key="1">
    <citation type="submission" date="2023-02" db="EMBL/GenBank/DDBJ databases">
        <title>Genome of toxic invasive species Heracleum sosnowskyi carries increased number of genes despite the absence of recent whole-genome duplications.</title>
        <authorList>
            <person name="Schelkunov M."/>
            <person name="Shtratnikova V."/>
            <person name="Makarenko M."/>
            <person name="Klepikova A."/>
            <person name="Omelchenko D."/>
            <person name="Novikova G."/>
            <person name="Obukhova E."/>
            <person name="Bogdanov V."/>
            <person name="Penin A."/>
            <person name="Logacheva M."/>
        </authorList>
    </citation>
    <scope>NUCLEOTIDE SEQUENCE</scope>
    <source>
        <strain evidence="1">Hsosn_3</strain>
        <tissue evidence="1">Leaf</tissue>
    </source>
</reference>
<dbReference type="Proteomes" id="UP001237642">
    <property type="component" value="Unassembled WGS sequence"/>
</dbReference>
<sequence>MVATQYSTQGSNRHRIKQPVSVPFLWEVRPGLPKKDWTPNTCITQVDPFALPPVKFIASVPFKWEEMPGKPLPCIPQAMPKAAPLLLLPPPPSMLGDSQSPARTVYSQNFCDNSDDEMYDSYLDAWGFEFDEESNSSAPSLVANRMMPTLAITNGVPVEENVLIDSNSGQLQLQAPGSPAYESDSSYASYATGNTSLVGAPFLERLFPLLSPKVSFLGKHGCDKGTDSTLQAVPGKDLDFESERSLVVKKPSTLGELILMSRRRSYHRKYDLIREQDLSMEFSKKNVLGCCMVGSGNKTKGLQGKWKQQLQLKLS</sequence>
<dbReference type="InterPro" id="IPR007789">
    <property type="entry name" value="DUF688"/>
</dbReference>